<reference evidence="4" key="2">
    <citation type="journal article" date="2023" name="Nat. Commun.">
        <title>Cultivation of marine bacteria of the SAR202 clade.</title>
        <authorList>
            <person name="Lim Y."/>
            <person name="Seo J.H."/>
            <person name="Giovannoni S.J."/>
            <person name="Kang I."/>
            <person name="Cho J.C."/>
        </authorList>
    </citation>
    <scope>NUCLEOTIDE SEQUENCE</scope>
    <source>
        <strain evidence="4">JH1073</strain>
    </source>
</reference>
<feature type="signal peptide" evidence="1">
    <location>
        <begin position="1"/>
        <end position="28"/>
    </location>
</feature>
<reference evidence="5" key="3">
    <citation type="submission" date="2023-06" db="EMBL/GenBank/DDBJ databases">
        <title>Pangenomics reveal diversification of enzyme families and niche specialization in globally abundant SAR202 bacteria.</title>
        <authorList>
            <person name="Saw J.H.W."/>
        </authorList>
    </citation>
    <scope>NUCLEOTIDE SEQUENCE [LARGE SCALE GENOMIC DNA]</scope>
    <source>
        <strain evidence="5">JH1073</strain>
    </source>
</reference>
<dbReference type="Proteomes" id="UP001321249">
    <property type="component" value="Unassembled WGS sequence"/>
</dbReference>
<dbReference type="Pfam" id="PF00578">
    <property type="entry name" value="AhpC-TSA"/>
    <property type="match status" value="1"/>
</dbReference>
<evidence type="ECO:0000313" key="4">
    <source>
        <dbReference type="EMBL" id="WFG39617.1"/>
    </source>
</evidence>
<dbReference type="RefSeq" id="WP_342823502.1">
    <property type="nucleotide sequence ID" value="NZ_CP046146.1"/>
</dbReference>
<dbReference type="PROSITE" id="PS51257">
    <property type="entry name" value="PROKAR_LIPOPROTEIN"/>
    <property type="match status" value="1"/>
</dbReference>
<protein>
    <submittedName>
        <fullName evidence="4">Redoxin domain-containing protein</fullName>
    </submittedName>
</protein>
<organism evidence="4 5">
    <name type="scientific">Candidatus Lucifugimonas marina</name>
    <dbReference type="NCBI Taxonomy" id="3038979"/>
    <lineage>
        <taxon>Bacteria</taxon>
        <taxon>Bacillati</taxon>
        <taxon>Chloroflexota</taxon>
        <taxon>Dehalococcoidia</taxon>
        <taxon>SAR202 cluster</taxon>
        <taxon>Candidatus Lucifugimonadales</taxon>
        <taxon>Candidatus Lucifugimonadaceae</taxon>
        <taxon>Candidatus Lucifugimonas</taxon>
    </lineage>
</organism>
<accession>A0AAJ5ZIZ7</accession>
<evidence type="ECO:0000256" key="1">
    <source>
        <dbReference type="SAM" id="SignalP"/>
    </source>
</evidence>
<evidence type="ECO:0000259" key="2">
    <source>
        <dbReference type="PROSITE" id="PS51352"/>
    </source>
</evidence>
<dbReference type="SUPFAM" id="SSF52833">
    <property type="entry name" value="Thioredoxin-like"/>
    <property type="match status" value="1"/>
</dbReference>
<dbReference type="Pfam" id="PF17991">
    <property type="entry name" value="Thioredoxin_10"/>
    <property type="match status" value="1"/>
</dbReference>
<dbReference type="GO" id="GO:0016209">
    <property type="term" value="F:antioxidant activity"/>
    <property type="evidence" value="ECO:0007669"/>
    <property type="project" value="InterPro"/>
</dbReference>
<dbReference type="PROSITE" id="PS51352">
    <property type="entry name" value="THIOREDOXIN_2"/>
    <property type="match status" value="1"/>
</dbReference>
<evidence type="ECO:0000313" key="3">
    <source>
        <dbReference type="EMBL" id="MDG0865635.1"/>
    </source>
</evidence>
<dbReference type="EMBL" id="CP046147">
    <property type="protein sequence ID" value="WFG39617.1"/>
    <property type="molecule type" value="Genomic_DNA"/>
</dbReference>
<dbReference type="Gene3D" id="3.40.30.10">
    <property type="entry name" value="Glutaredoxin"/>
    <property type="match status" value="1"/>
</dbReference>
<evidence type="ECO:0000313" key="5">
    <source>
        <dbReference type="Proteomes" id="UP001219901"/>
    </source>
</evidence>
<dbReference type="Gene3D" id="2.60.120.260">
    <property type="entry name" value="Galactose-binding domain-like"/>
    <property type="match status" value="1"/>
</dbReference>
<evidence type="ECO:0000313" key="6">
    <source>
        <dbReference type="Proteomes" id="UP001321249"/>
    </source>
</evidence>
<dbReference type="InterPro" id="IPR013766">
    <property type="entry name" value="Thioredoxin_domain"/>
</dbReference>
<dbReference type="AlphaFoldDB" id="A0AAJ5ZIZ7"/>
<dbReference type="InterPro" id="IPR036249">
    <property type="entry name" value="Thioredoxin-like_sf"/>
</dbReference>
<dbReference type="Proteomes" id="UP001219901">
    <property type="component" value="Chromosome"/>
</dbReference>
<proteinExistence type="predicted"/>
<dbReference type="PANTHER" id="PTHR46388">
    <property type="entry name" value="NHL REPEAT-CONTAINING PROTEIN 2"/>
    <property type="match status" value="1"/>
</dbReference>
<feature type="chain" id="PRO_5042499022" evidence="1">
    <location>
        <begin position="29"/>
        <end position="412"/>
    </location>
</feature>
<gene>
    <name evidence="3" type="ORF">GKO46_00925</name>
    <name evidence="4" type="ORF">GKO48_08300</name>
</gene>
<keyword evidence="1" id="KW-0732">Signal</keyword>
<dbReference type="PANTHER" id="PTHR46388:SF2">
    <property type="entry name" value="NHL REPEAT-CONTAINING PROTEIN 2"/>
    <property type="match status" value="1"/>
</dbReference>
<dbReference type="GO" id="GO:0016491">
    <property type="term" value="F:oxidoreductase activity"/>
    <property type="evidence" value="ECO:0007669"/>
    <property type="project" value="InterPro"/>
</dbReference>
<sequence length="412" mass="45378">MPIRLTTKSSPFVLFATSLLLAIVVSCAESEPADEVVMPTAEPKSAAGILPPTVTPTPPSNEFAIIGQPEQFQLEDLSLVGINSWINSDPLEISQLSADNKLVLLDFWTYTCVNCVRTFPYLKAWHQAYADLGLVIIGVHSPEFDFEKIPENIQDAVERYGIEYPVAVDSDKATWGKYGNHFWPSKYLITVAPSGESHVVLRHFGEGGYREFESVILAELNRLGQETDDLRTINPVSPERSENAHTITRELYGGYSKNYLSDGLYAGQDDYYIAADTLVGYVDDGTRRHGQFFLDGEWINGEDAVVSGAVRAGEASQFAFEFFATSVNSVLGSEAGPAELVVELDGKPLSRNQTGADITWREDGLSVVEVDEARLYQLVELPEFGKHELVLKTDSEGLAIYTVTFGVNEFGP</sequence>
<feature type="domain" description="Thioredoxin" evidence="2">
    <location>
        <begin position="51"/>
        <end position="221"/>
    </location>
</feature>
<dbReference type="InterPro" id="IPR000866">
    <property type="entry name" value="AhpC/TSA"/>
</dbReference>
<dbReference type="InterPro" id="IPR041017">
    <property type="entry name" value="Thioredoxin_10"/>
</dbReference>
<reference evidence="5 6" key="1">
    <citation type="submission" date="2019-11" db="EMBL/GenBank/DDBJ databases">
        <authorList>
            <person name="Cho J.-C."/>
        </authorList>
    </citation>
    <scope>NUCLEOTIDE SEQUENCE [LARGE SCALE GENOMIC DNA]</scope>
    <source>
        <strain evidence="4 5">JH1073</strain>
        <strain evidence="3 6">JH702</strain>
    </source>
</reference>
<name>A0AAJ5ZIZ7_9CHLR</name>
<keyword evidence="5" id="KW-1185">Reference proteome</keyword>
<dbReference type="EMBL" id="WMBE01000001">
    <property type="protein sequence ID" value="MDG0865635.1"/>
    <property type="molecule type" value="Genomic_DNA"/>
</dbReference>